<dbReference type="NCBIfam" id="TIGR04352">
    <property type="entry name" value="HprK_rel_A"/>
    <property type="match status" value="1"/>
</dbReference>
<dbReference type="RefSeq" id="WP_214363855.1">
    <property type="nucleotide sequence ID" value="NZ_JAEKFT010000043.1"/>
</dbReference>
<keyword evidence="2" id="KW-1185">Reference proteome</keyword>
<comment type="caution">
    <text evidence="1">The sequence shown here is derived from an EMBL/GenBank/DDBJ whole genome shotgun (WGS) entry which is preliminary data.</text>
</comment>
<keyword evidence="1" id="KW-0808">Transferase</keyword>
<dbReference type="Gene3D" id="3.40.50.300">
    <property type="entry name" value="P-loop containing nucleotide triphosphate hydrolases"/>
    <property type="match status" value="1"/>
</dbReference>
<dbReference type="AlphaFoldDB" id="A0A944DGK0"/>
<dbReference type="SUPFAM" id="SSF53795">
    <property type="entry name" value="PEP carboxykinase-like"/>
    <property type="match status" value="1"/>
</dbReference>
<reference evidence="2" key="1">
    <citation type="journal article" date="2022" name="ISME J.">
        <title>Genetic and phylogenetic analysis of dissimilatory iodate-reducing bacteria identifies potential niches across the world's oceans.</title>
        <authorList>
            <person name="Reyes-Umana V."/>
            <person name="Henning Z."/>
            <person name="Lee K."/>
            <person name="Barnum T.P."/>
            <person name="Coates J.D."/>
        </authorList>
    </citation>
    <scope>NUCLEOTIDE SEQUENCE [LARGE SCALE GENOMIC DNA]</scope>
    <source>
        <strain evidence="2">IR12</strain>
    </source>
</reference>
<evidence type="ECO:0000313" key="1">
    <source>
        <dbReference type="EMBL" id="MBT0963928.1"/>
    </source>
</evidence>
<organism evidence="1 2">
    <name type="scientific">Denitromonas iodatirespirans</name>
    <dbReference type="NCBI Taxonomy" id="2795389"/>
    <lineage>
        <taxon>Bacteria</taxon>
        <taxon>Pseudomonadati</taxon>
        <taxon>Pseudomonadota</taxon>
        <taxon>Betaproteobacteria</taxon>
        <taxon>Rhodocyclales</taxon>
        <taxon>Zoogloeaceae</taxon>
        <taxon>Denitromonas</taxon>
    </lineage>
</organism>
<evidence type="ECO:0000313" key="2">
    <source>
        <dbReference type="Proteomes" id="UP000694660"/>
    </source>
</evidence>
<dbReference type="InterPro" id="IPR027417">
    <property type="entry name" value="P-loop_NTPase"/>
</dbReference>
<sequence length="303" mass="32890">MNLSHLSNADLAHRLKRSGVRLRTGPFVFSIRSPLPEIRAGLQLLHAQTPLADDDEFVDYHIAINAGRHVRRWLRPQACFEVDGVEPFKPLPRAQALAMLEWGMNWCITAYGHHQLVIHAAAVAHGDRAAILPAPPGSGKSTLCAALVNRGWRLLSDELTLVSLETGEIQALARPVNLKNASIQIMRDFAPQAVFGPTIQDTSKGAVALMQAPASSVAQAGTPARPTWIVLPKYAPGTEAALTPMAQGEAFLSLADNAMNYHILGEQGFHAIGRLIDDCPSYRFTYSHLDDAIATFDALADAR</sequence>
<dbReference type="GO" id="GO:0016301">
    <property type="term" value="F:kinase activity"/>
    <property type="evidence" value="ECO:0007669"/>
    <property type="project" value="UniProtKB-KW"/>
</dbReference>
<name>A0A944DGK0_DENI1</name>
<proteinExistence type="predicted"/>
<dbReference type="EMBL" id="JAEKFT010000043">
    <property type="protein sequence ID" value="MBT0963928.1"/>
    <property type="molecule type" value="Genomic_DNA"/>
</dbReference>
<protein>
    <submittedName>
        <fullName evidence="1">HprK-related kinase A</fullName>
    </submittedName>
</protein>
<accession>A0A944DGK0</accession>
<dbReference type="Proteomes" id="UP000694660">
    <property type="component" value="Unassembled WGS sequence"/>
</dbReference>
<dbReference type="InterPro" id="IPR027600">
    <property type="entry name" value="HprK-rel_A"/>
</dbReference>
<gene>
    <name evidence="1" type="ORF">I8J34_22340</name>
</gene>
<keyword evidence="1" id="KW-0418">Kinase</keyword>